<dbReference type="AlphaFoldDB" id="A0A6J8BG08"/>
<gene>
    <name evidence="1" type="ORF">MCOR_18347</name>
</gene>
<keyword evidence="2" id="KW-1185">Reference proteome</keyword>
<sequence>MIIYHIGAEVETRRELLYSEVEEFFRDHEGRNHLVLDKQIFINATDKHDPEIEVLKQTITQLAFEHPCWGEQMPNASVSLELEIAELVAEGKQILSLKEIEELNAISKVTSAGLIVPDIVTGVKECLVMTMERISEFYQSTIQGKNGHQSPFHMEYSCSQLKCFISEEEALKTNEWVCDKHNLTHRTGNWVVWNQDKKNEQCEENCPGLSDDALN</sequence>
<dbReference type="OrthoDB" id="5962960at2759"/>
<name>A0A6J8BG08_MYTCO</name>
<reference evidence="1 2" key="1">
    <citation type="submission" date="2020-06" db="EMBL/GenBank/DDBJ databases">
        <authorList>
            <person name="Li R."/>
            <person name="Bekaert M."/>
        </authorList>
    </citation>
    <scope>NUCLEOTIDE SEQUENCE [LARGE SCALE GENOMIC DNA]</scope>
    <source>
        <strain evidence="2">wild</strain>
    </source>
</reference>
<dbReference type="EMBL" id="CACVKT020003236">
    <property type="protein sequence ID" value="CAC5382526.1"/>
    <property type="molecule type" value="Genomic_DNA"/>
</dbReference>
<evidence type="ECO:0000313" key="2">
    <source>
        <dbReference type="Proteomes" id="UP000507470"/>
    </source>
</evidence>
<organism evidence="1 2">
    <name type="scientific">Mytilus coruscus</name>
    <name type="common">Sea mussel</name>
    <dbReference type="NCBI Taxonomy" id="42192"/>
    <lineage>
        <taxon>Eukaryota</taxon>
        <taxon>Metazoa</taxon>
        <taxon>Spiralia</taxon>
        <taxon>Lophotrochozoa</taxon>
        <taxon>Mollusca</taxon>
        <taxon>Bivalvia</taxon>
        <taxon>Autobranchia</taxon>
        <taxon>Pteriomorphia</taxon>
        <taxon>Mytilida</taxon>
        <taxon>Mytiloidea</taxon>
        <taxon>Mytilidae</taxon>
        <taxon>Mytilinae</taxon>
        <taxon>Mytilus</taxon>
    </lineage>
</organism>
<accession>A0A6J8BG08</accession>
<evidence type="ECO:0000313" key="1">
    <source>
        <dbReference type="EMBL" id="CAC5382526.1"/>
    </source>
</evidence>
<dbReference type="Proteomes" id="UP000507470">
    <property type="component" value="Unassembled WGS sequence"/>
</dbReference>
<proteinExistence type="predicted"/>
<protein>
    <submittedName>
        <fullName evidence="1">Uncharacterized protein</fullName>
    </submittedName>
</protein>